<evidence type="ECO:0000256" key="3">
    <source>
        <dbReference type="ARBA" id="ARBA00023002"/>
    </source>
</evidence>
<dbReference type="PANTHER" id="PTHR36925:SF1">
    <property type="entry name" value="COBALT-PRECORRIN-6A REDUCTASE"/>
    <property type="match status" value="1"/>
</dbReference>
<dbReference type="PANTHER" id="PTHR36925">
    <property type="entry name" value="COBALT-PRECORRIN-6A REDUCTASE"/>
    <property type="match status" value="1"/>
</dbReference>
<keyword evidence="3 4" id="KW-0560">Oxidoreductase</keyword>
<organism evidence="4 5">
    <name type="scientific">Candidatus Avacidaminococcus intestinavium</name>
    <dbReference type="NCBI Taxonomy" id="2840684"/>
    <lineage>
        <taxon>Bacteria</taxon>
        <taxon>Bacillati</taxon>
        <taxon>Bacillota</taxon>
        <taxon>Negativicutes</taxon>
        <taxon>Acidaminococcales</taxon>
        <taxon>Acidaminococcaceae</taxon>
        <taxon>Acidaminococcaceae incertae sedis</taxon>
        <taxon>Candidatus Avacidaminococcus</taxon>
    </lineage>
</organism>
<accession>A0A9D1MR91</accession>
<evidence type="ECO:0000313" key="4">
    <source>
        <dbReference type="EMBL" id="HIU64816.1"/>
    </source>
</evidence>
<dbReference type="InterPro" id="IPR003723">
    <property type="entry name" value="Precorrin-6x_reduct"/>
</dbReference>
<evidence type="ECO:0000313" key="5">
    <source>
        <dbReference type="Proteomes" id="UP000824099"/>
    </source>
</evidence>
<dbReference type="Pfam" id="PF02571">
    <property type="entry name" value="CbiJ"/>
    <property type="match status" value="1"/>
</dbReference>
<comment type="caution">
    <text evidence="4">The sequence shown here is derived from an EMBL/GenBank/DDBJ whole genome shotgun (WGS) entry which is preliminary data.</text>
</comment>
<name>A0A9D1MR91_9FIRM</name>
<dbReference type="PROSITE" id="PS51014">
    <property type="entry name" value="COBK_CBIJ"/>
    <property type="match status" value="1"/>
</dbReference>
<dbReference type="EC" id="1.3.1.54" evidence="4"/>
<dbReference type="GO" id="GO:0016994">
    <property type="term" value="F:precorrin-6A reductase activity"/>
    <property type="evidence" value="ECO:0007669"/>
    <property type="project" value="UniProtKB-EC"/>
</dbReference>
<evidence type="ECO:0000256" key="2">
    <source>
        <dbReference type="ARBA" id="ARBA00022573"/>
    </source>
</evidence>
<reference evidence="4" key="1">
    <citation type="submission" date="2020-10" db="EMBL/GenBank/DDBJ databases">
        <authorList>
            <person name="Gilroy R."/>
        </authorList>
    </citation>
    <scope>NUCLEOTIDE SEQUENCE</scope>
    <source>
        <strain evidence="4">CHK160-1198</strain>
    </source>
</reference>
<comment type="pathway">
    <text evidence="1">Cofactor biosynthesis; adenosylcobalamin biosynthesis.</text>
</comment>
<dbReference type="AlphaFoldDB" id="A0A9D1MR91"/>
<evidence type="ECO:0000256" key="1">
    <source>
        <dbReference type="ARBA" id="ARBA00004953"/>
    </source>
</evidence>
<dbReference type="GO" id="GO:0009236">
    <property type="term" value="P:cobalamin biosynthetic process"/>
    <property type="evidence" value="ECO:0007669"/>
    <property type="project" value="UniProtKB-KW"/>
</dbReference>
<dbReference type="Proteomes" id="UP000824099">
    <property type="component" value="Unassembled WGS sequence"/>
</dbReference>
<proteinExistence type="predicted"/>
<protein>
    <submittedName>
        <fullName evidence="4">Precorrin-6A reductase</fullName>
        <ecNumber evidence="4">1.3.1.54</ecNumber>
    </submittedName>
</protein>
<gene>
    <name evidence="4" type="primary">cobK</name>
    <name evidence="4" type="ORF">IAB06_07280</name>
</gene>
<reference evidence="4" key="2">
    <citation type="journal article" date="2021" name="PeerJ">
        <title>Extensive microbial diversity within the chicken gut microbiome revealed by metagenomics and culture.</title>
        <authorList>
            <person name="Gilroy R."/>
            <person name="Ravi A."/>
            <person name="Getino M."/>
            <person name="Pursley I."/>
            <person name="Horton D.L."/>
            <person name="Alikhan N.F."/>
            <person name="Baker D."/>
            <person name="Gharbi K."/>
            <person name="Hall N."/>
            <person name="Watson M."/>
            <person name="Adriaenssens E.M."/>
            <person name="Foster-Nyarko E."/>
            <person name="Jarju S."/>
            <person name="Secka A."/>
            <person name="Antonio M."/>
            <person name="Oren A."/>
            <person name="Chaudhuri R.R."/>
            <person name="La Ragione R."/>
            <person name="Hildebrand F."/>
            <person name="Pallen M.J."/>
        </authorList>
    </citation>
    <scope>NUCLEOTIDE SEQUENCE</scope>
    <source>
        <strain evidence="4">CHK160-1198</strain>
    </source>
</reference>
<keyword evidence="2" id="KW-0169">Cobalamin biosynthesis</keyword>
<sequence>MTKKPVIWIIAGTSEGRRLIEALATAELEIVASVATEYGAQLIPAQDNLTVLQGRMDQAAMEGFLTHYQPALVVDATHPYAVAVTETIKNACLAKKCEFLRLLRPLDQSSAGIKVNSYEEAAEYLAHTTGKIFLATGSNTLDIFTKIPDFANRLVIRILPMRESLDKALRLGYKPQNIICMQGPFSTELNLVMFKHIKAKFVVTKESGSVGGFPEKEAAAHQSGAALVVIGRNEELGSDFEQVLQRLWQLSKKN</sequence>
<dbReference type="EMBL" id="DVNI01000123">
    <property type="protein sequence ID" value="HIU64816.1"/>
    <property type="molecule type" value="Genomic_DNA"/>
</dbReference>
<dbReference type="NCBIfam" id="TIGR00715">
    <property type="entry name" value="precor6x_red"/>
    <property type="match status" value="1"/>
</dbReference>